<dbReference type="AlphaFoldDB" id="A0A2J6QZR9"/>
<dbReference type="OrthoDB" id="4509506at2759"/>
<reference evidence="1 2" key="1">
    <citation type="submission" date="2016-04" db="EMBL/GenBank/DDBJ databases">
        <title>A degradative enzymes factory behind the ericoid mycorrhizal symbiosis.</title>
        <authorList>
            <consortium name="DOE Joint Genome Institute"/>
            <person name="Martino E."/>
            <person name="Morin E."/>
            <person name="Grelet G."/>
            <person name="Kuo A."/>
            <person name="Kohler A."/>
            <person name="Daghino S."/>
            <person name="Barry K."/>
            <person name="Choi C."/>
            <person name="Cichocki N."/>
            <person name="Clum A."/>
            <person name="Copeland A."/>
            <person name="Hainaut M."/>
            <person name="Haridas S."/>
            <person name="Labutti K."/>
            <person name="Lindquist E."/>
            <person name="Lipzen A."/>
            <person name="Khouja H.-R."/>
            <person name="Murat C."/>
            <person name="Ohm R."/>
            <person name="Olson A."/>
            <person name="Spatafora J."/>
            <person name="Veneault-Fourrey C."/>
            <person name="Henrissat B."/>
            <person name="Grigoriev I."/>
            <person name="Martin F."/>
            <person name="Perotto S."/>
        </authorList>
    </citation>
    <scope>NUCLEOTIDE SEQUENCE [LARGE SCALE GENOMIC DNA]</scope>
    <source>
        <strain evidence="1 2">F</strain>
    </source>
</reference>
<dbReference type="EMBL" id="KZ613961">
    <property type="protein sequence ID" value="PMD31752.1"/>
    <property type="molecule type" value="Genomic_DNA"/>
</dbReference>
<name>A0A2J6QZR9_HYAVF</name>
<keyword evidence="2" id="KW-1185">Reference proteome</keyword>
<dbReference type="STRING" id="1149755.A0A2J6QZR9"/>
<accession>A0A2J6QZR9</accession>
<evidence type="ECO:0000313" key="1">
    <source>
        <dbReference type="EMBL" id="PMD31752.1"/>
    </source>
</evidence>
<dbReference type="Proteomes" id="UP000235786">
    <property type="component" value="Unassembled WGS sequence"/>
</dbReference>
<sequence>MSLLAALLAVQGLPRLSLEVLGLDLVLGSAPKPLSAPWTALWLAGRVRCPHLRVLKSPLLLSALDVVWLALGAEIPVLGVLSSALLLDSAPRPPPPAQAVQRHHSEVLMSPLRVLLHPEGVRVRVGENFNGKLPIPGDWPQTALSDPLEIRQAMTESRRNRKRVVQKPKTRTEVVHYFKVRDKVILSLENIKTDYLIKKLDAKYAKYTILEALGLYNFHLDTPLEIYNVFYNRLLKLVIIDPFLS</sequence>
<evidence type="ECO:0000313" key="2">
    <source>
        <dbReference type="Proteomes" id="UP000235786"/>
    </source>
</evidence>
<organism evidence="1 2">
    <name type="scientific">Hyaloscypha variabilis (strain UAMH 11265 / GT02V1 / F)</name>
    <name type="common">Meliniomyces variabilis</name>
    <dbReference type="NCBI Taxonomy" id="1149755"/>
    <lineage>
        <taxon>Eukaryota</taxon>
        <taxon>Fungi</taxon>
        <taxon>Dikarya</taxon>
        <taxon>Ascomycota</taxon>
        <taxon>Pezizomycotina</taxon>
        <taxon>Leotiomycetes</taxon>
        <taxon>Helotiales</taxon>
        <taxon>Hyaloscyphaceae</taxon>
        <taxon>Hyaloscypha</taxon>
        <taxon>Hyaloscypha variabilis</taxon>
    </lineage>
</organism>
<proteinExistence type="predicted"/>
<protein>
    <submittedName>
        <fullName evidence="1">Uncharacterized protein</fullName>
    </submittedName>
</protein>
<gene>
    <name evidence="1" type="ORF">L207DRAFT_500811</name>
</gene>